<protein>
    <recommendedName>
        <fullName evidence="3">CCHC-type domain-containing protein</fullName>
    </recommendedName>
</protein>
<feature type="transmembrane region" description="Helical" evidence="2">
    <location>
        <begin position="20"/>
        <end position="42"/>
    </location>
</feature>
<keyword evidence="5" id="KW-1185">Reference proteome</keyword>
<keyword evidence="1" id="KW-0862">Zinc</keyword>
<dbReference type="PANTHER" id="PTHR47103:SF6">
    <property type="entry name" value="ZINC FINGER PROTEIN GIS2-LIKE"/>
    <property type="match status" value="1"/>
</dbReference>
<comment type="caution">
    <text evidence="4">The sequence shown here is derived from an EMBL/GenBank/DDBJ whole genome shotgun (WGS) entry which is preliminary data.</text>
</comment>
<dbReference type="PROSITE" id="PS50158">
    <property type="entry name" value="ZF_CCHC"/>
    <property type="match status" value="5"/>
</dbReference>
<keyword evidence="2" id="KW-0812">Transmembrane</keyword>
<dbReference type="Pfam" id="PF00098">
    <property type="entry name" value="zf-CCHC"/>
    <property type="match status" value="5"/>
</dbReference>
<dbReference type="Gene3D" id="4.10.60.10">
    <property type="entry name" value="Zinc finger, CCHC-type"/>
    <property type="match status" value="3"/>
</dbReference>
<dbReference type="SUPFAM" id="SSF57756">
    <property type="entry name" value="Retrovirus zinc finger-like domains"/>
    <property type="match status" value="3"/>
</dbReference>
<gene>
    <name evidence="4" type="ORF">HAX54_016850</name>
</gene>
<dbReference type="SMART" id="SM00343">
    <property type="entry name" value="ZnF_C2HC"/>
    <property type="match status" value="5"/>
</dbReference>
<evidence type="ECO:0000259" key="3">
    <source>
        <dbReference type="PROSITE" id="PS50158"/>
    </source>
</evidence>
<evidence type="ECO:0000313" key="4">
    <source>
        <dbReference type="EMBL" id="MCD9559117.1"/>
    </source>
</evidence>
<dbReference type="Proteomes" id="UP000823775">
    <property type="component" value="Unassembled WGS sequence"/>
</dbReference>
<keyword evidence="2" id="KW-0472">Membrane</keyword>
<feature type="domain" description="CCHC-type" evidence="3">
    <location>
        <begin position="151"/>
        <end position="164"/>
    </location>
</feature>
<feature type="domain" description="CCHC-type" evidence="3">
    <location>
        <begin position="52"/>
        <end position="67"/>
    </location>
</feature>
<reference evidence="4 5" key="1">
    <citation type="journal article" date="2021" name="BMC Genomics">
        <title>Datura genome reveals duplications of psychoactive alkaloid biosynthetic genes and high mutation rate following tissue culture.</title>
        <authorList>
            <person name="Rajewski A."/>
            <person name="Carter-House D."/>
            <person name="Stajich J."/>
            <person name="Litt A."/>
        </authorList>
    </citation>
    <scope>NUCLEOTIDE SEQUENCE [LARGE SCALE GENOMIC DNA]</scope>
    <source>
        <strain evidence="4">AR-01</strain>
    </source>
</reference>
<evidence type="ECO:0000313" key="5">
    <source>
        <dbReference type="Proteomes" id="UP000823775"/>
    </source>
</evidence>
<evidence type="ECO:0000256" key="2">
    <source>
        <dbReference type="SAM" id="Phobius"/>
    </source>
</evidence>
<dbReference type="PANTHER" id="PTHR47103">
    <property type="entry name" value="DNA-BINDING PROTEIN"/>
    <property type="match status" value="1"/>
</dbReference>
<feature type="domain" description="CCHC-type" evidence="3">
    <location>
        <begin position="71"/>
        <end position="84"/>
    </location>
</feature>
<proteinExistence type="predicted"/>
<evidence type="ECO:0000256" key="1">
    <source>
        <dbReference type="PROSITE-ProRule" id="PRU00047"/>
    </source>
</evidence>
<name>A0ABS8UJP9_DATST</name>
<dbReference type="EMBL" id="JACEIK010002097">
    <property type="protein sequence ID" value="MCD9559117.1"/>
    <property type="molecule type" value="Genomic_DNA"/>
</dbReference>
<keyword evidence="2" id="KW-1133">Transmembrane helix</keyword>
<feature type="domain" description="CCHC-type" evidence="3">
    <location>
        <begin position="170"/>
        <end position="185"/>
    </location>
</feature>
<dbReference type="InterPro" id="IPR001878">
    <property type="entry name" value="Znf_CCHC"/>
</dbReference>
<organism evidence="4 5">
    <name type="scientific">Datura stramonium</name>
    <name type="common">Jimsonweed</name>
    <name type="synonym">Common thornapple</name>
    <dbReference type="NCBI Taxonomy" id="4076"/>
    <lineage>
        <taxon>Eukaryota</taxon>
        <taxon>Viridiplantae</taxon>
        <taxon>Streptophyta</taxon>
        <taxon>Embryophyta</taxon>
        <taxon>Tracheophyta</taxon>
        <taxon>Spermatophyta</taxon>
        <taxon>Magnoliopsida</taxon>
        <taxon>eudicotyledons</taxon>
        <taxon>Gunneridae</taxon>
        <taxon>Pentapetalae</taxon>
        <taxon>asterids</taxon>
        <taxon>lamiids</taxon>
        <taxon>Solanales</taxon>
        <taxon>Solanaceae</taxon>
        <taxon>Solanoideae</taxon>
        <taxon>Datureae</taxon>
        <taxon>Datura</taxon>
    </lineage>
</organism>
<dbReference type="InterPro" id="IPR036875">
    <property type="entry name" value="Znf_CCHC_sf"/>
</dbReference>
<keyword evidence="1" id="KW-0863">Zinc-finger</keyword>
<sequence>MAGVSAVRVRAVSARTANGLAILLGNALMLPYVTIVVSQGILPQSELTKSLCWNCREPGHMAGNCPNEGICHTCGKAGHRARDCTAPPLPPGDLKLKTGHLLPDCQNDPVCNLCNISGHLARDCPKAGALEERGGGARPMGGGGGYRDIVCRNCQQVGHMSRDCMALMICHNCGGRGHLAYECPSGRFMDRFPRSPGFKLFLVVFGDKQ</sequence>
<feature type="domain" description="CCHC-type" evidence="3">
    <location>
        <begin position="111"/>
        <end position="126"/>
    </location>
</feature>
<accession>A0ABS8UJP9</accession>
<keyword evidence="1" id="KW-0479">Metal-binding</keyword>